<dbReference type="PROSITE" id="PS51257">
    <property type="entry name" value="PROKAR_LIPOPROTEIN"/>
    <property type="match status" value="1"/>
</dbReference>
<dbReference type="CDD" id="cd01297">
    <property type="entry name" value="D-aminoacylase"/>
    <property type="match status" value="1"/>
</dbReference>
<dbReference type="Gene3D" id="3.20.20.140">
    <property type="entry name" value="Metal-dependent hydrolases"/>
    <property type="match status" value="2"/>
</dbReference>
<dbReference type="InterPro" id="IPR032466">
    <property type="entry name" value="Metal_Hydrolase"/>
</dbReference>
<dbReference type="EMBL" id="JACYTQ010000002">
    <property type="protein sequence ID" value="MBD8488848.1"/>
    <property type="molecule type" value="Genomic_DNA"/>
</dbReference>
<dbReference type="PANTHER" id="PTHR11647:SF1">
    <property type="entry name" value="COLLAPSIN RESPONSE MEDIATOR PROTEIN"/>
    <property type="match status" value="1"/>
</dbReference>
<dbReference type="Gene3D" id="2.30.40.10">
    <property type="entry name" value="Urease, subunit C, domain 1"/>
    <property type="match status" value="1"/>
</dbReference>
<protein>
    <submittedName>
        <fullName evidence="2">D-aminoacylase</fullName>
    </submittedName>
</protein>
<dbReference type="SUPFAM" id="SSF51556">
    <property type="entry name" value="Metallo-dependent hydrolases"/>
    <property type="match status" value="1"/>
</dbReference>
<feature type="domain" description="Amidohydrolase 3" evidence="1">
    <location>
        <begin position="173"/>
        <end position="535"/>
    </location>
</feature>
<name>A0ABR9AJ72_9BACT</name>
<reference evidence="2 3" key="1">
    <citation type="submission" date="2020-09" db="EMBL/GenBank/DDBJ databases">
        <title>Echinicola sp. CAU 1574 isolated from sand of Sido Beach.</title>
        <authorList>
            <person name="Kim W."/>
        </authorList>
    </citation>
    <scope>NUCLEOTIDE SEQUENCE [LARGE SCALE GENOMIC DNA]</scope>
    <source>
        <strain evidence="2 3">CAU 1574</strain>
    </source>
</reference>
<dbReference type="RefSeq" id="WP_192009697.1">
    <property type="nucleotide sequence ID" value="NZ_JACYTQ010000002.1"/>
</dbReference>
<comment type="caution">
    <text evidence="2">The sequence shown here is derived from an EMBL/GenBank/DDBJ whole genome shotgun (WGS) entry which is preliminary data.</text>
</comment>
<dbReference type="InterPro" id="IPR013108">
    <property type="entry name" value="Amidohydro_3"/>
</dbReference>
<keyword evidence="3" id="KW-1185">Reference proteome</keyword>
<sequence>MKLRTLSLYSFILLISCTSPKDFDIIIRNGEIIDGSGNSSFVADIGIIADTIAAIGDLKGKTAIQEVDAAGLSVSPGFINMLSWAVESLIQDGRSMSDIKQGVTLEVFGEGSSWGPLTSASKREMKEDQGKIQYDIPWNTLGEYLSFLEKKGVSTNVASFVGATTLRVNTVGYEDRAPTKEELDSMKMMVRQAMEEGAMGIGSSLIYAPAFYSSTEELIALCEVAAEYDGMYISHLRSEGNKLLESLDELIEIADKAGIRAEVYHLKQSGASNWDKFDAVVRKIDSANQAGLEISTDMYNYTAGATGLDAAMPPWVQEGGYEAWSARLQDPAIRAKVMEEMKNPEIEWESLMQAAGSADKMILVGFKNDTLKHFTGKTLAEVAGIRGKSPEETAMDLVIQDGSRVGTVYFLMSEENVRKQIRLPWMSFGSDAQSMAAEGVFLTSSTHPRAYGNFARLLGKYVRDEQLISWEEAIYKLTQLPASHLKIKKRGLIKVGYFADLAIFDKTKIQDKATFDEPHQYAEGMVHVFVNGEQVLENGEHTGALPGRAVRGPGWIGWK</sequence>
<gene>
    <name evidence="2" type="ORF">IFO69_08840</name>
</gene>
<organism evidence="2 3">
    <name type="scientific">Echinicola arenosa</name>
    <dbReference type="NCBI Taxonomy" id="2774144"/>
    <lineage>
        <taxon>Bacteria</taxon>
        <taxon>Pseudomonadati</taxon>
        <taxon>Bacteroidota</taxon>
        <taxon>Cytophagia</taxon>
        <taxon>Cytophagales</taxon>
        <taxon>Cyclobacteriaceae</taxon>
        <taxon>Echinicola</taxon>
    </lineage>
</organism>
<dbReference type="Pfam" id="PF07969">
    <property type="entry name" value="Amidohydro_3"/>
    <property type="match status" value="1"/>
</dbReference>
<dbReference type="InterPro" id="IPR050378">
    <property type="entry name" value="Metallo-dep_Hydrolases_sf"/>
</dbReference>
<evidence type="ECO:0000313" key="3">
    <source>
        <dbReference type="Proteomes" id="UP000647133"/>
    </source>
</evidence>
<dbReference type="InterPro" id="IPR011059">
    <property type="entry name" value="Metal-dep_hydrolase_composite"/>
</dbReference>
<dbReference type="PANTHER" id="PTHR11647">
    <property type="entry name" value="HYDRANTOINASE/DIHYDROPYRIMIDINASE FAMILY MEMBER"/>
    <property type="match status" value="1"/>
</dbReference>
<evidence type="ECO:0000259" key="1">
    <source>
        <dbReference type="Pfam" id="PF07969"/>
    </source>
</evidence>
<proteinExistence type="predicted"/>
<accession>A0ABR9AJ72</accession>
<dbReference type="SUPFAM" id="SSF51338">
    <property type="entry name" value="Composite domain of metallo-dependent hydrolases"/>
    <property type="match status" value="1"/>
</dbReference>
<dbReference type="Proteomes" id="UP000647133">
    <property type="component" value="Unassembled WGS sequence"/>
</dbReference>
<evidence type="ECO:0000313" key="2">
    <source>
        <dbReference type="EMBL" id="MBD8488848.1"/>
    </source>
</evidence>